<dbReference type="STRING" id="1555112.LIP_0433"/>
<dbReference type="AlphaFoldDB" id="A0A0K2SGS4"/>
<reference evidence="2" key="2">
    <citation type="journal article" date="2016" name="Int. J. Syst. Evol. Microbiol.">
        <title>Complete genome sequence and cell structure of Limnochorda pilosa, a Gram-negative spore-former within the phylum Firmicutes.</title>
        <authorList>
            <person name="Watanabe M."/>
            <person name="Kojima H."/>
            <person name="Fukui M."/>
        </authorList>
    </citation>
    <scope>NUCLEOTIDE SEQUENCE [LARGE SCALE GENOMIC DNA]</scope>
    <source>
        <strain evidence="2">HC45</strain>
    </source>
</reference>
<organism evidence="1 2">
    <name type="scientific">Limnochorda pilosa</name>
    <dbReference type="NCBI Taxonomy" id="1555112"/>
    <lineage>
        <taxon>Bacteria</taxon>
        <taxon>Bacillati</taxon>
        <taxon>Bacillota</taxon>
        <taxon>Limnochordia</taxon>
        <taxon>Limnochordales</taxon>
        <taxon>Limnochordaceae</taxon>
        <taxon>Limnochorda</taxon>
    </lineage>
</organism>
<sequence>MTSAGHAVGLGDGDARFPAAADHFCAGKVPVLLLDLLQQNDDRWTSVASRTVLGVRLVDGNGNDLQDGPGRWCRGRILRGSCLQAREKNARN</sequence>
<reference evidence="2" key="1">
    <citation type="submission" date="2015-07" db="EMBL/GenBank/DDBJ databases">
        <title>Complete genome sequence and phylogenetic analysis of Limnochorda pilosa.</title>
        <authorList>
            <person name="Watanabe M."/>
            <person name="Kojima H."/>
            <person name="Fukui M."/>
        </authorList>
    </citation>
    <scope>NUCLEOTIDE SEQUENCE [LARGE SCALE GENOMIC DNA]</scope>
    <source>
        <strain evidence="2">HC45</strain>
    </source>
</reference>
<proteinExistence type="predicted"/>
<dbReference type="EMBL" id="AP014924">
    <property type="protein sequence ID" value="BAS26290.1"/>
    <property type="molecule type" value="Genomic_DNA"/>
</dbReference>
<dbReference type="KEGG" id="lpil:LIP_0433"/>
<protein>
    <submittedName>
        <fullName evidence="1">Uncharacterized protein</fullName>
    </submittedName>
</protein>
<gene>
    <name evidence="1" type="ORF">LIP_0433</name>
</gene>
<evidence type="ECO:0000313" key="1">
    <source>
        <dbReference type="EMBL" id="BAS26290.1"/>
    </source>
</evidence>
<accession>A0A0K2SGS4</accession>
<dbReference type="Proteomes" id="UP000065807">
    <property type="component" value="Chromosome"/>
</dbReference>
<name>A0A0K2SGS4_LIMPI</name>
<evidence type="ECO:0000313" key="2">
    <source>
        <dbReference type="Proteomes" id="UP000065807"/>
    </source>
</evidence>
<keyword evidence="2" id="KW-1185">Reference proteome</keyword>